<keyword evidence="1" id="KW-1133">Transmembrane helix</keyword>
<dbReference type="EMBL" id="PVWK01000056">
    <property type="protein sequence ID" value="PSB30048.1"/>
    <property type="molecule type" value="Genomic_DNA"/>
</dbReference>
<dbReference type="Pfam" id="PF13508">
    <property type="entry name" value="Acetyltransf_7"/>
    <property type="match status" value="1"/>
</dbReference>
<dbReference type="AlphaFoldDB" id="A0A2T1EBG4"/>
<reference evidence="4" key="1">
    <citation type="submission" date="2018-02" db="EMBL/GenBank/DDBJ databases">
        <authorList>
            <person name="Moore K."/>
            <person name="Momper L."/>
        </authorList>
    </citation>
    <scope>NUCLEOTIDE SEQUENCE [LARGE SCALE GENOMIC DNA]</scope>
    <source>
        <strain evidence="4">ULC18</strain>
    </source>
</reference>
<evidence type="ECO:0000256" key="1">
    <source>
        <dbReference type="SAM" id="Phobius"/>
    </source>
</evidence>
<comment type="caution">
    <text evidence="3">The sequence shown here is derived from an EMBL/GenBank/DDBJ whole genome shotgun (WGS) entry which is preliminary data.</text>
</comment>
<dbReference type="GO" id="GO:0016747">
    <property type="term" value="F:acyltransferase activity, transferring groups other than amino-acyl groups"/>
    <property type="evidence" value="ECO:0007669"/>
    <property type="project" value="InterPro"/>
</dbReference>
<feature type="domain" description="N-acetyltransferase" evidence="2">
    <location>
        <begin position="11"/>
        <end position="202"/>
    </location>
</feature>
<dbReference type="Proteomes" id="UP000239576">
    <property type="component" value="Unassembled WGS sequence"/>
</dbReference>
<accession>A0A2T1EBG4</accession>
<feature type="transmembrane region" description="Helical" evidence="1">
    <location>
        <begin position="51"/>
        <end position="84"/>
    </location>
</feature>
<evidence type="ECO:0000313" key="3">
    <source>
        <dbReference type="EMBL" id="PSB30048.1"/>
    </source>
</evidence>
<proteinExistence type="predicted"/>
<keyword evidence="1" id="KW-0472">Membrane</keyword>
<organism evidence="3 4">
    <name type="scientific">Stenomitos frigidus ULC18</name>
    <dbReference type="NCBI Taxonomy" id="2107698"/>
    <lineage>
        <taxon>Bacteria</taxon>
        <taxon>Bacillati</taxon>
        <taxon>Cyanobacteriota</taxon>
        <taxon>Cyanophyceae</taxon>
        <taxon>Leptolyngbyales</taxon>
        <taxon>Leptolyngbyaceae</taxon>
        <taxon>Stenomitos</taxon>
    </lineage>
</organism>
<protein>
    <recommendedName>
        <fullName evidence="2">N-acetyltransferase domain-containing protein</fullName>
    </recommendedName>
</protein>
<dbReference type="SUPFAM" id="SSF55729">
    <property type="entry name" value="Acyl-CoA N-acyltransferases (Nat)"/>
    <property type="match status" value="1"/>
</dbReference>
<keyword evidence="1" id="KW-0812">Transmembrane</keyword>
<reference evidence="3 4" key="2">
    <citation type="submission" date="2018-03" db="EMBL/GenBank/DDBJ databases">
        <title>The ancient ancestry and fast evolution of plastids.</title>
        <authorList>
            <person name="Moore K.R."/>
            <person name="Magnabosco C."/>
            <person name="Momper L."/>
            <person name="Gold D.A."/>
            <person name="Bosak T."/>
            <person name="Fournier G.P."/>
        </authorList>
    </citation>
    <scope>NUCLEOTIDE SEQUENCE [LARGE SCALE GENOMIC DNA]</scope>
    <source>
        <strain evidence="3 4">ULC18</strain>
    </source>
</reference>
<dbReference type="InterPro" id="IPR016181">
    <property type="entry name" value="Acyl_CoA_acyltransferase"/>
</dbReference>
<dbReference type="OrthoDB" id="570867at2"/>
<dbReference type="PROSITE" id="PS51186">
    <property type="entry name" value="GNAT"/>
    <property type="match status" value="1"/>
</dbReference>
<gene>
    <name evidence="3" type="ORF">C7B82_09760</name>
</gene>
<evidence type="ECO:0000259" key="2">
    <source>
        <dbReference type="PROSITE" id="PS51186"/>
    </source>
</evidence>
<dbReference type="InterPro" id="IPR000182">
    <property type="entry name" value="GNAT_dom"/>
</dbReference>
<sequence length="202" mass="23020">MVQHVPRSPQCLIRPATRGDRRAVNRLIDQFYRSLQPHKPWWTRPLPNQGVGAIAVAMGLLLVLILYGFYSHAVALGLIFALALRANQWIDRSLSNVWVVEWRGNVIGCAKLFCYETHSEAYLVYIDAQWRGQGHGSCLVQRLTQEAILPLYLASQPHRVPFYTRLRFVPVPTKAVPDSIRVNLGLDRYPSYNIQALVFKAV</sequence>
<name>A0A2T1EBG4_9CYAN</name>
<dbReference type="CDD" id="cd04301">
    <property type="entry name" value="NAT_SF"/>
    <property type="match status" value="1"/>
</dbReference>
<keyword evidence="4" id="KW-1185">Reference proteome</keyword>
<dbReference type="Gene3D" id="3.40.630.30">
    <property type="match status" value="1"/>
</dbReference>
<dbReference type="RefSeq" id="WP_106256113.1">
    <property type="nucleotide sequence ID" value="NZ_CAWNSW010000006.1"/>
</dbReference>
<evidence type="ECO:0000313" key="4">
    <source>
        <dbReference type="Proteomes" id="UP000239576"/>
    </source>
</evidence>